<evidence type="ECO:0000256" key="1">
    <source>
        <dbReference type="SAM" id="Phobius"/>
    </source>
</evidence>
<dbReference type="EMBL" id="GGEC01058875">
    <property type="protein sequence ID" value="MBX39359.1"/>
    <property type="molecule type" value="Transcribed_RNA"/>
</dbReference>
<sequence length="37" mass="4317">MNVKLYGHDGNVWLLPGVVLSWVFGKSDTRRRFLHDC</sequence>
<keyword evidence="1" id="KW-0812">Transmembrane</keyword>
<accession>A0A2P2NA57</accession>
<reference evidence="2" key="1">
    <citation type="submission" date="2018-02" db="EMBL/GenBank/DDBJ databases">
        <title>Rhizophora mucronata_Transcriptome.</title>
        <authorList>
            <person name="Meera S.P."/>
            <person name="Sreeshan A."/>
            <person name="Augustine A."/>
        </authorList>
    </citation>
    <scope>NUCLEOTIDE SEQUENCE</scope>
    <source>
        <tissue evidence="2">Leaf</tissue>
    </source>
</reference>
<dbReference type="AlphaFoldDB" id="A0A2P2NA57"/>
<feature type="transmembrane region" description="Helical" evidence="1">
    <location>
        <begin position="6"/>
        <end position="25"/>
    </location>
</feature>
<keyword evidence="1" id="KW-1133">Transmembrane helix</keyword>
<proteinExistence type="predicted"/>
<name>A0A2P2NA57_RHIMU</name>
<organism evidence="2">
    <name type="scientific">Rhizophora mucronata</name>
    <name type="common">Asiatic mangrove</name>
    <dbReference type="NCBI Taxonomy" id="61149"/>
    <lineage>
        <taxon>Eukaryota</taxon>
        <taxon>Viridiplantae</taxon>
        <taxon>Streptophyta</taxon>
        <taxon>Embryophyta</taxon>
        <taxon>Tracheophyta</taxon>
        <taxon>Spermatophyta</taxon>
        <taxon>Magnoliopsida</taxon>
        <taxon>eudicotyledons</taxon>
        <taxon>Gunneridae</taxon>
        <taxon>Pentapetalae</taxon>
        <taxon>rosids</taxon>
        <taxon>fabids</taxon>
        <taxon>Malpighiales</taxon>
        <taxon>Rhizophoraceae</taxon>
        <taxon>Rhizophora</taxon>
    </lineage>
</organism>
<evidence type="ECO:0000313" key="2">
    <source>
        <dbReference type="EMBL" id="MBX39359.1"/>
    </source>
</evidence>
<protein>
    <submittedName>
        <fullName evidence="2">Uncharacterized protein</fullName>
    </submittedName>
</protein>
<keyword evidence="1" id="KW-0472">Membrane</keyword>